<proteinExistence type="predicted"/>
<sequence length="220" mass="24564">MAPARTIFIWIEITKAVHQVVKKKLLNLIGAAKPSIRNYVNGLTETGKSLGMGGTIGVSGVLRSSYFKYYQEVLDHDNPCVAATAIEGSIDTEIQTTDEKQQQLVSTQILGSTKAKSTIMNYFDEEDDSLSLINRATKLAEEKTRNYDTSANNKEGQISLCGLGETSANSRFTDQRLRVLKSTMNVWEMLKDSVQKSELPENLLDLLYNLASEWYVNQKN</sequence>
<reference evidence="1 2" key="1">
    <citation type="journal article" date="2023" name="Nucleic Acids Res.">
        <title>The hologenome of Daphnia magna reveals possible DNA methylation and microbiome-mediated evolution of the host genome.</title>
        <authorList>
            <person name="Chaturvedi A."/>
            <person name="Li X."/>
            <person name="Dhandapani V."/>
            <person name="Marshall H."/>
            <person name="Kissane S."/>
            <person name="Cuenca-Cambronero M."/>
            <person name="Asole G."/>
            <person name="Calvet F."/>
            <person name="Ruiz-Romero M."/>
            <person name="Marangio P."/>
            <person name="Guigo R."/>
            <person name="Rago D."/>
            <person name="Mirbahai L."/>
            <person name="Eastwood N."/>
            <person name="Colbourne J.K."/>
            <person name="Zhou J."/>
            <person name="Mallon E."/>
            <person name="Orsini L."/>
        </authorList>
    </citation>
    <scope>NUCLEOTIDE SEQUENCE [LARGE SCALE GENOMIC DNA]</scope>
    <source>
        <strain evidence="1">LRV0_1</strain>
    </source>
</reference>
<keyword evidence="2" id="KW-1185">Reference proteome</keyword>
<evidence type="ECO:0000313" key="2">
    <source>
        <dbReference type="Proteomes" id="UP001234178"/>
    </source>
</evidence>
<dbReference type="EMBL" id="JAOYFB010000037">
    <property type="protein sequence ID" value="KAK4024472.1"/>
    <property type="molecule type" value="Genomic_DNA"/>
</dbReference>
<evidence type="ECO:0000313" key="1">
    <source>
        <dbReference type="EMBL" id="KAK4024472.1"/>
    </source>
</evidence>
<dbReference type="Proteomes" id="UP001234178">
    <property type="component" value="Unassembled WGS sequence"/>
</dbReference>
<organism evidence="1 2">
    <name type="scientific">Daphnia magna</name>
    <dbReference type="NCBI Taxonomy" id="35525"/>
    <lineage>
        <taxon>Eukaryota</taxon>
        <taxon>Metazoa</taxon>
        <taxon>Ecdysozoa</taxon>
        <taxon>Arthropoda</taxon>
        <taxon>Crustacea</taxon>
        <taxon>Branchiopoda</taxon>
        <taxon>Diplostraca</taxon>
        <taxon>Cladocera</taxon>
        <taxon>Anomopoda</taxon>
        <taxon>Daphniidae</taxon>
        <taxon>Daphnia</taxon>
    </lineage>
</organism>
<comment type="caution">
    <text evidence="1">The sequence shown here is derived from an EMBL/GenBank/DDBJ whole genome shotgun (WGS) entry which is preliminary data.</text>
</comment>
<accession>A0ABR0AH75</accession>
<name>A0ABR0AH75_9CRUS</name>
<gene>
    <name evidence="1" type="ORF">OUZ56_009895</name>
</gene>
<protein>
    <submittedName>
        <fullName evidence="1">Uncharacterized protein</fullName>
    </submittedName>
</protein>